<gene>
    <name evidence="1" type="ORF">H8B04_08770</name>
</gene>
<name>A0ABR7YEC3_9SPHI</name>
<evidence type="ECO:0008006" key="3">
    <source>
        <dbReference type="Google" id="ProtNLM"/>
    </source>
</evidence>
<proteinExistence type="predicted"/>
<keyword evidence="2" id="KW-1185">Reference proteome</keyword>
<dbReference type="Gene3D" id="3.40.720.10">
    <property type="entry name" value="Alkaline Phosphatase, subunit A"/>
    <property type="match status" value="1"/>
</dbReference>
<evidence type="ECO:0000313" key="2">
    <source>
        <dbReference type="Proteomes" id="UP000651271"/>
    </source>
</evidence>
<protein>
    <recommendedName>
        <fullName evidence="3">DUF4983 domain-containing protein</fullName>
    </recommendedName>
</protein>
<dbReference type="RefSeq" id="WP_190302106.1">
    <property type="nucleotide sequence ID" value="NZ_JACOIJ010000014.1"/>
</dbReference>
<dbReference type="InterPro" id="IPR013320">
    <property type="entry name" value="ConA-like_dom_sf"/>
</dbReference>
<dbReference type="EMBL" id="JACOIJ010000014">
    <property type="protein sequence ID" value="MBD1429660.1"/>
    <property type="molecule type" value="Genomic_DNA"/>
</dbReference>
<evidence type="ECO:0000313" key="1">
    <source>
        <dbReference type="EMBL" id="MBD1429660.1"/>
    </source>
</evidence>
<dbReference type="SUPFAM" id="SSF53649">
    <property type="entry name" value="Alkaline phosphatase-like"/>
    <property type="match status" value="1"/>
</dbReference>
<reference evidence="1 2" key="1">
    <citation type="submission" date="2020-08" db="EMBL/GenBank/DDBJ databases">
        <title>Sphingobacterium sp. DN04309 isolated from aquaculture water.</title>
        <authorList>
            <person name="Zhang M."/>
        </authorList>
    </citation>
    <scope>NUCLEOTIDE SEQUENCE [LARGE SCALE GENOMIC DNA]</scope>
    <source>
        <strain evidence="1 2">DN04309</strain>
    </source>
</reference>
<dbReference type="SUPFAM" id="SSF49899">
    <property type="entry name" value="Concanavalin A-like lectins/glucanases"/>
    <property type="match status" value="1"/>
</dbReference>
<organism evidence="1 2">
    <name type="scientific">Sphingobacterium litopenaei</name>
    <dbReference type="NCBI Taxonomy" id="2763500"/>
    <lineage>
        <taxon>Bacteria</taxon>
        <taxon>Pseudomonadati</taxon>
        <taxon>Bacteroidota</taxon>
        <taxon>Sphingobacteriia</taxon>
        <taxon>Sphingobacteriales</taxon>
        <taxon>Sphingobacteriaceae</taxon>
        <taxon>Sphingobacterium</taxon>
    </lineage>
</organism>
<dbReference type="InterPro" id="IPR017850">
    <property type="entry name" value="Alkaline_phosphatase_core_sf"/>
</dbReference>
<dbReference type="Proteomes" id="UP000651271">
    <property type="component" value="Unassembled WGS sequence"/>
</dbReference>
<sequence length="405" mass="45975">MKKNLFKYLILLWTIILYNSCTVYDNPAPYFEDSEEEVTPPQRKILFISIDGLVGRELEKSIPKNLQSLIDKGKFTFNSISDEKSNPVSTWTTMMTGVNSSIHHVEDETFTAKADASDQHAEIAFAPTFFYRFFATRPEYNTTIVSSWEPLVSKLLVEAETQVITNSDEITRDSAVFQLANEDPEVMVVQFRDVFFAGQGKGFTVENQEYANAIEKVDGYIGEIMKALSARENYDKEEWIVMVTSNQGGSPDGTSGSDAFQDRNTFTILHYKNFTKQEIKPALIGSTNFSQYAGVSDDYIANVAEAADGNEYNFNSSEMSVEFKFKKNQHINHTSQAFVIGKTSRENHSGSGKGWGVATANNKLIFYITFDDDVKYEYNFGADINDFKWHHIAFSLKKQQKRQFN</sequence>
<dbReference type="Gene3D" id="2.60.120.200">
    <property type="match status" value="1"/>
</dbReference>
<accession>A0ABR7YEC3</accession>
<comment type="caution">
    <text evidence="1">The sequence shown here is derived from an EMBL/GenBank/DDBJ whole genome shotgun (WGS) entry which is preliminary data.</text>
</comment>